<sequence>MALRQTLLRPDASGASSATARVTCPSTPMEGQSAGNTISPSASTLSGYMSDSDSPLFGGMNEFEDLWGGESPLLEFQGLEGESPLLEWQGPEGEPSATPLVDPYLTGSSSSTVDEWVSVGEEPEGELFPALEHLQQALEEQPAFPTTTAFSTVGTDGQPQAMVTIPAADLALLLAAVQNRLPSLAAPTAVPPTVLTAPTINAQSPSPTLEPIDTSASSTPSTNPAKLTWHQYFSLRKSRKNWERAGGVIGGASGFLGGSYYFGAVADFDPTKQVLGMQDPTFLYILGALAVAGAATAGGILLSGQTWRLLKNRNITQGLDAYDKEFFHRIQRHRPKEIAAASPIPGQQGGMPDYYGEKINSVADYRSWLRKQRKFRISHTSRFGGSGKL</sequence>
<evidence type="ECO:0000256" key="11">
    <source>
        <dbReference type="ARBA" id="ARBA00023136"/>
    </source>
</evidence>
<organism evidence="14 15">
    <name type="scientific">Rhizophlyctis rosea</name>
    <dbReference type="NCBI Taxonomy" id="64517"/>
    <lineage>
        <taxon>Eukaryota</taxon>
        <taxon>Fungi</taxon>
        <taxon>Fungi incertae sedis</taxon>
        <taxon>Chytridiomycota</taxon>
        <taxon>Chytridiomycota incertae sedis</taxon>
        <taxon>Chytridiomycetes</taxon>
        <taxon>Rhizophlyctidales</taxon>
        <taxon>Rhizophlyctidaceae</taxon>
        <taxon>Rhizophlyctis</taxon>
    </lineage>
</organism>
<evidence type="ECO:0000256" key="9">
    <source>
        <dbReference type="ARBA" id="ARBA00023010"/>
    </source>
</evidence>
<keyword evidence="9 12" id="KW-0811">Translocation</keyword>
<dbReference type="AlphaFoldDB" id="A0AAD5SAE5"/>
<feature type="compositionally biased region" description="Polar residues" evidence="13">
    <location>
        <begin position="14"/>
        <end position="37"/>
    </location>
</feature>
<evidence type="ECO:0000256" key="3">
    <source>
        <dbReference type="ARBA" id="ARBA00022448"/>
    </source>
</evidence>
<evidence type="ECO:0000256" key="7">
    <source>
        <dbReference type="ARBA" id="ARBA00022946"/>
    </source>
</evidence>
<keyword evidence="11 12" id="KW-0472">Membrane</keyword>
<evidence type="ECO:0000256" key="4">
    <source>
        <dbReference type="ARBA" id="ARBA00022692"/>
    </source>
</evidence>
<evidence type="ECO:0000256" key="6">
    <source>
        <dbReference type="ARBA" id="ARBA00022927"/>
    </source>
</evidence>
<keyword evidence="4 12" id="KW-0812">Transmembrane</keyword>
<evidence type="ECO:0000313" key="15">
    <source>
        <dbReference type="Proteomes" id="UP001212841"/>
    </source>
</evidence>
<keyword evidence="7" id="KW-0809">Transit peptide</keyword>
<comment type="function">
    <text evidence="12">Component of the PAM complex, a complex required for the translocation of transit peptide-containing proteins from the inner membrane into the mitochondrial matrix in an ATP-dependent manner.</text>
</comment>
<gene>
    <name evidence="14" type="primary">PAM17</name>
    <name evidence="14" type="ORF">HK097_010793</name>
</gene>
<name>A0AAD5SAE5_9FUNG</name>
<feature type="region of interest" description="Disordered" evidence="13">
    <location>
        <begin position="199"/>
        <end position="223"/>
    </location>
</feature>
<comment type="subunit">
    <text evidence="12">Component of the PAM complex.</text>
</comment>
<feature type="transmembrane region" description="Helical" evidence="12">
    <location>
        <begin position="282"/>
        <end position="303"/>
    </location>
</feature>
<feature type="compositionally biased region" description="Low complexity" evidence="13">
    <location>
        <begin position="214"/>
        <end position="223"/>
    </location>
</feature>
<accession>A0AAD5SAE5</accession>
<dbReference type="EMBL" id="JADGJD010000832">
    <property type="protein sequence ID" value="KAJ3048186.1"/>
    <property type="molecule type" value="Genomic_DNA"/>
</dbReference>
<evidence type="ECO:0000256" key="10">
    <source>
        <dbReference type="ARBA" id="ARBA00023128"/>
    </source>
</evidence>
<evidence type="ECO:0000256" key="2">
    <source>
        <dbReference type="ARBA" id="ARBA00006837"/>
    </source>
</evidence>
<evidence type="ECO:0000313" key="14">
    <source>
        <dbReference type="EMBL" id="KAJ3048186.1"/>
    </source>
</evidence>
<evidence type="ECO:0000256" key="5">
    <source>
        <dbReference type="ARBA" id="ARBA00022792"/>
    </source>
</evidence>
<dbReference type="GO" id="GO:0030150">
    <property type="term" value="P:protein import into mitochondrial matrix"/>
    <property type="evidence" value="ECO:0007669"/>
    <property type="project" value="UniProtKB-UniRule"/>
</dbReference>
<protein>
    <recommendedName>
        <fullName evidence="12">Presequence translocated-associated motor subunit PAM17</fullName>
    </recommendedName>
</protein>
<dbReference type="PANTHER" id="PTHR28021:SF1">
    <property type="entry name" value="PRESEQUENCE TRANSLOCATED-ASSOCIATED MOTOR SUBUNIT PAM17, MITOCHONDRIAL"/>
    <property type="match status" value="1"/>
</dbReference>
<keyword evidence="10 12" id="KW-0496">Mitochondrion</keyword>
<evidence type="ECO:0000256" key="12">
    <source>
        <dbReference type="RuleBase" id="RU367146"/>
    </source>
</evidence>
<evidence type="ECO:0000256" key="13">
    <source>
        <dbReference type="SAM" id="MobiDB-lite"/>
    </source>
</evidence>
<proteinExistence type="inferred from homology"/>
<dbReference type="PANTHER" id="PTHR28021">
    <property type="entry name" value="PRESEQUENCE TRANSLOCATED-ASSOCIATED MOTOR SUBUNIT PAM17, MITOCHONDRIAL"/>
    <property type="match status" value="1"/>
</dbReference>
<keyword evidence="5 12" id="KW-0999">Mitochondrion inner membrane</keyword>
<keyword evidence="6 12" id="KW-0653">Protein transport</keyword>
<dbReference type="Proteomes" id="UP001212841">
    <property type="component" value="Unassembled WGS sequence"/>
</dbReference>
<comment type="similarity">
    <text evidence="2 12">Belongs to the PAM17 family.</text>
</comment>
<keyword evidence="15" id="KW-1185">Reference proteome</keyword>
<evidence type="ECO:0000256" key="8">
    <source>
        <dbReference type="ARBA" id="ARBA00022989"/>
    </source>
</evidence>
<dbReference type="Pfam" id="PF08566">
    <property type="entry name" value="Pam17"/>
    <property type="match status" value="1"/>
</dbReference>
<keyword evidence="8 12" id="KW-1133">Transmembrane helix</keyword>
<feature type="transmembrane region" description="Helical" evidence="12">
    <location>
        <begin position="245"/>
        <end position="262"/>
    </location>
</feature>
<comment type="subcellular location">
    <subcellularLocation>
        <location evidence="1 12">Mitochondrion inner membrane</location>
        <topology evidence="1 12">Multi-pass membrane protein</topology>
    </subcellularLocation>
</comment>
<dbReference type="InterPro" id="IPR013875">
    <property type="entry name" value="Pam17"/>
</dbReference>
<dbReference type="GO" id="GO:0001405">
    <property type="term" value="C:PAM complex, Tim23 associated import motor"/>
    <property type="evidence" value="ECO:0007669"/>
    <property type="project" value="UniProtKB-UniRule"/>
</dbReference>
<comment type="caution">
    <text evidence="14">The sequence shown here is derived from an EMBL/GenBank/DDBJ whole genome shotgun (WGS) entry which is preliminary data.</text>
</comment>
<reference evidence="14" key="1">
    <citation type="submission" date="2020-05" db="EMBL/GenBank/DDBJ databases">
        <title>Phylogenomic resolution of chytrid fungi.</title>
        <authorList>
            <person name="Stajich J.E."/>
            <person name="Amses K."/>
            <person name="Simmons R."/>
            <person name="Seto K."/>
            <person name="Myers J."/>
            <person name="Bonds A."/>
            <person name="Quandt C.A."/>
            <person name="Barry K."/>
            <person name="Liu P."/>
            <person name="Grigoriev I."/>
            <person name="Longcore J.E."/>
            <person name="James T.Y."/>
        </authorList>
    </citation>
    <scope>NUCLEOTIDE SEQUENCE</scope>
    <source>
        <strain evidence="14">JEL0318</strain>
    </source>
</reference>
<feature type="region of interest" description="Disordered" evidence="13">
    <location>
        <begin position="1"/>
        <end position="37"/>
    </location>
</feature>
<evidence type="ECO:0000256" key="1">
    <source>
        <dbReference type="ARBA" id="ARBA00004448"/>
    </source>
</evidence>
<keyword evidence="3 12" id="KW-0813">Transport</keyword>